<comment type="caution">
    <text evidence="2">The sequence shown here is derived from an EMBL/GenBank/DDBJ whole genome shotgun (WGS) entry which is preliminary data.</text>
</comment>
<feature type="compositionally biased region" description="Basic and acidic residues" evidence="1">
    <location>
        <begin position="120"/>
        <end position="135"/>
    </location>
</feature>
<feature type="region of interest" description="Disordered" evidence="1">
    <location>
        <begin position="16"/>
        <end position="38"/>
    </location>
</feature>
<feature type="region of interest" description="Disordered" evidence="1">
    <location>
        <begin position="94"/>
        <end position="146"/>
    </location>
</feature>
<gene>
    <name evidence="2" type="ORF">ADUPG1_008318</name>
</gene>
<evidence type="ECO:0000256" key="1">
    <source>
        <dbReference type="SAM" id="MobiDB-lite"/>
    </source>
</evidence>
<sequence>MARRFITELSQEIHDVSGDISGLSEESGFEEETGDDQFGERTVRGKIPMEAMLHKQQTQIDALTDAVQKLTSMLQSIVQKETPVSHSLAQKHELITPTQTPNLTHSCLPLPRSRPPPNPLEREELEPLERKELEPSFRPPPNPLEREELEPLERKELEPSLFQPDISPPNPFHVVPIPPPVLTEINIKKYQDFIAEHKAYKLKGGGQPISQCLSASVCRLLKFYAPPGAKDKSLLDLLQDRLAPKTDQDLFSRLKEVEMQWNNNLDCIHDFNARFLAVLDSGVSLAKQRPTSIAMYSLVPAM</sequence>
<name>A0ABQ5KRJ0_9EUKA</name>
<organism evidence="2 3">
    <name type="scientific">Aduncisulcus paluster</name>
    <dbReference type="NCBI Taxonomy" id="2918883"/>
    <lineage>
        <taxon>Eukaryota</taxon>
        <taxon>Metamonada</taxon>
        <taxon>Carpediemonas-like organisms</taxon>
        <taxon>Aduncisulcus</taxon>
    </lineage>
</organism>
<accession>A0ABQ5KRJ0</accession>
<reference evidence="2" key="1">
    <citation type="submission" date="2022-03" db="EMBL/GenBank/DDBJ databases">
        <title>Draft genome sequence of Aduncisulcus paluster, a free-living microaerophilic Fornicata.</title>
        <authorList>
            <person name="Yuyama I."/>
            <person name="Kume K."/>
            <person name="Tamura T."/>
            <person name="Inagaki Y."/>
            <person name="Hashimoto T."/>
        </authorList>
    </citation>
    <scope>NUCLEOTIDE SEQUENCE</scope>
    <source>
        <strain evidence="2">NY0171</strain>
    </source>
</reference>
<dbReference type="Proteomes" id="UP001057375">
    <property type="component" value="Unassembled WGS sequence"/>
</dbReference>
<evidence type="ECO:0000313" key="3">
    <source>
        <dbReference type="Proteomes" id="UP001057375"/>
    </source>
</evidence>
<keyword evidence="3" id="KW-1185">Reference proteome</keyword>
<proteinExistence type="predicted"/>
<evidence type="ECO:0000313" key="2">
    <source>
        <dbReference type="EMBL" id="GKT35088.1"/>
    </source>
</evidence>
<protein>
    <submittedName>
        <fullName evidence="2">Uncharacterized protein</fullName>
    </submittedName>
</protein>
<feature type="compositionally biased region" description="Acidic residues" evidence="1">
    <location>
        <begin position="27"/>
        <end position="37"/>
    </location>
</feature>
<dbReference type="EMBL" id="BQXS01010920">
    <property type="protein sequence ID" value="GKT35088.1"/>
    <property type="molecule type" value="Genomic_DNA"/>
</dbReference>
<feature type="compositionally biased region" description="Polar residues" evidence="1">
    <location>
        <begin position="96"/>
        <end position="105"/>
    </location>
</feature>